<dbReference type="InterPro" id="IPR031330">
    <property type="entry name" value="Gly_Hdrlase_35_cat"/>
</dbReference>
<dbReference type="STRING" id="574566.I0YS39"/>
<evidence type="ECO:0000259" key="8">
    <source>
        <dbReference type="Pfam" id="PF21467"/>
    </source>
</evidence>
<dbReference type="PRINTS" id="PR00742">
    <property type="entry name" value="GLHYDRLASE35"/>
</dbReference>
<evidence type="ECO:0000259" key="6">
    <source>
        <dbReference type="Pfam" id="PF01301"/>
    </source>
</evidence>
<evidence type="ECO:0000256" key="2">
    <source>
        <dbReference type="ARBA" id="ARBA00009809"/>
    </source>
</evidence>
<protein>
    <recommendedName>
        <fullName evidence="3">beta-galactosidase</fullName>
        <ecNumber evidence="3">3.2.1.23</ecNumber>
    </recommendedName>
</protein>
<dbReference type="Gene3D" id="2.60.120.260">
    <property type="entry name" value="Galactose-binding domain-like"/>
    <property type="match status" value="3"/>
</dbReference>
<accession>I0YS39</accession>
<evidence type="ECO:0000256" key="1">
    <source>
        <dbReference type="ARBA" id="ARBA00001412"/>
    </source>
</evidence>
<dbReference type="Pfam" id="PF21467">
    <property type="entry name" value="BetaGal_gal-bd"/>
    <property type="match status" value="1"/>
</dbReference>
<evidence type="ECO:0000256" key="5">
    <source>
        <dbReference type="ARBA" id="ARBA00023295"/>
    </source>
</evidence>
<dbReference type="Pfam" id="PF01301">
    <property type="entry name" value="Glyco_hydro_35"/>
    <property type="match status" value="1"/>
</dbReference>
<dbReference type="InterPro" id="IPR048912">
    <property type="entry name" value="BetaGal1-like_ABD1"/>
</dbReference>
<organism evidence="9 10">
    <name type="scientific">Coccomyxa subellipsoidea (strain C-169)</name>
    <name type="common">Green microalga</name>
    <dbReference type="NCBI Taxonomy" id="574566"/>
    <lineage>
        <taxon>Eukaryota</taxon>
        <taxon>Viridiplantae</taxon>
        <taxon>Chlorophyta</taxon>
        <taxon>core chlorophytes</taxon>
        <taxon>Trebouxiophyceae</taxon>
        <taxon>Trebouxiophyceae incertae sedis</taxon>
        <taxon>Coccomyxaceae</taxon>
        <taxon>Coccomyxa</taxon>
        <taxon>Coccomyxa subellipsoidea</taxon>
    </lineage>
</organism>
<name>I0YS39_COCSC</name>
<comment type="similarity">
    <text evidence="2">Belongs to the glycosyl hydrolase 35 family.</text>
</comment>
<comment type="caution">
    <text evidence="9">The sequence shown here is derived from an EMBL/GenBank/DDBJ whole genome shotgun (WGS) entry which is preliminary data.</text>
</comment>
<keyword evidence="5" id="KW-0326">Glycosidase</keyword>
<comment type="catalytic activity">
    <reaction evidence="1">
        <text>Hydrolysis of terminal non-reducing beta-D-galactose residues in beta-D-galactosides.</text>
        <dbReference type="EC" id="3.2.1.23"/>
    </reaction>
</comment>
<dbReference type="EMBL" id="AGSI01000013">
    <property type="protein sequence ID" value="EIE21208.1"/>
    <property type="molecule type" value="Genomic_DNA"/>
</dbReference>
<dbReference type="SUPFAM" id="SSF51445">
    <property type="entry name" value="(Trans)glycosidases"/>
    <property type="match status" value="1"/>
</dbReference>
<feature type="domain" description="Beta-galactosidase 1-like first all-beta" evidence="7">
    <location>
        <begin position="208"/>
        <end position="321"/>
    </location>
</feature>
<dbReference type="GO" id="GO:0005975">
    <property type="term" value="P:carbohydrate metabolic process"/>
    <property type="evidence" value="ECO:0007669"/>
    <property type="project" value="InterPro"/>
</dbReference>
<feature type="domain" description="Beta-galactosidase galactose-binding" evidence="8">
    <location>
        <begin position="428"/>
        <end position="497"/>
    </location>
</feature>
<dbReference type="Pfam" id="PF21317">
    <property type="entry name" value="BetaGal_ABD_1"/>
    <property type="match status" value="1"/>
</dbReference>
<proteinExistence type="inferred from homology"/>
<dbReference type="PANTHER" id="PTHR23421">
    <property type="entry name" value="BETA-GALACTOSIDASE RELATED"/>
    <property type="match status" value="1"/>
</dbReference>
<reference evidence="9 10" key="1">
    <citation type="journal article" date="2012" name="Genome Biol.">
        <title>The genome of the polar eukaryotic microalga coccomyxa subellipsoidea reveals traits of cold adaptation.</title>
        <authorList>
            <person name="Blanc G."/>
            <person name="Agarkova I."/>
            <person name="Grimwood J."/>
            <person name="Kuo A."/>
            <person name="Brueggeman A."/>
            <person name="Dunigan D."/>
            <person name="Gurnon J."/>
            <person name="Ladunga I."/>
            <person name="Lindquist E."/>
            <person name="Lucas S."/>
            <person name="Pangilinan J."/>
            <person name="Proschold T."/>
            <person name="Salamov A."/>
            <person name="Schmutz J."/>
            <person name="Weeks D."/>
            <person name="Yamada T."/>
            <person name="Claverie J.M."/>
            <person name="Grigoriev I."/>
            <person name="Van Etten J."/>
            <person name="Lomsadze A."/>
            <person name="Borodovsky M."/>
        </authorList>
    </citation>
    <scope>NUCLEOTIDE SEQUENCE [LARGE SCALE GENOMIC DNA]</scope>
    <source>
        <strain evidence="9 10">C-169</strain>
    </source>
</reference>
<evidence type="ECO:0000256" key="3">
    <source>
        <dbReference type="ARBA" id="ARBA00012756"/>
    </source>
</evidence>
<evidence type="ECO:0000313" key="10">
    <source>
        <dbReference type="Proteomes" id="UP000007264"/>
    </source>
</evidence>
<dbReference type="KEGG" id="csl:COCSUDRAFT_57119"/>
<dbReference type="InterPro" id="IPR017853">
    <property type="entry name" value="GH"/>
</dbReference>
<dbReference type="InterPro" id="IPR008979">
    <property type="entry name" value="Galactose-bd-like_sf"/>
</dbReference>
<dbReference type="GO" id="GO:0004565">
    <property type="term" value="F:beta-galactosidase activity"/>
    <property type="evidence" value="ECO:0007669"/>
    <property type="project" value="UniProtKB-EC"/>
</dbReference>
<evidence type="ECO:0000256" key="4">
    <source>
        <dbReference type="ARBA" id="ARBA00022801"/>
    </source>
</evidence>
<sequence>MKFGSLGLDETYLRHITETARNALRDDVILFTADPVDVAEKGTLSGRELFTTVNFGPDKNVTHAFETQASLNGKRGSPPFSAEFYSGWITRMGEDIQNPDFPLFLQKLDEVLKYNNNTGSVNLYMAHGGTNFGWSIGGQEDPVDGRQNDPVEYTEGKLESSMTWGPVLTSYDYDAPISEAGDYGQPGTGPPQHGPPNKFLVRRTYSMDGFILYRTNVDAAELHAGTTLYVGSKVRDSAVIMADGAYVGSLERDGKLAVVLNNAAERASHANNGEKVTLDILVMQLGRANFPGNNFDLKGLVSDLVLLNKKRLTGWRVFPLPLDNLEGLQLPDVTAEAVAPAAAAAAAPAAWKRAHALLQPAPAVINLAAEDTVKARLANEMEAAARSGEFPAITAVMPSDGGERCPTAPAGNTTASPVPVPDPALDGPTFYRGFFNVDGSLANADGVLPDTYMNVAKSSWAKGVAFINGYNLGYYWPEKGPQNTMYIPGPLLKACNNELILLEVGTKMRANASPKVFFTDKADFSGPPKLATPPAAAPSP</sequence>
<dbReference type="GeneID" id="17039190"/>
<dbReference type="Proteomes" id="UP000007264">
    <property type="component" value="Unassembled WGS sequence"/>
</dbReference>
<evidence type="ECO:0000313" key="9">
    <source>
        <dbReference type="EMBL" id="EIE21208.1"/>
    </source>
</evidence>
<evidence type="ECO:0000259" key="7">
    <source>
        <dbReference type="Pfam" id="PF21317"/>
    </source>
</evidence>
<feature type="domain" description="Glycoside hydrolase 35 catalytic" evidence="6">
    <location>
        <begin position="3"/>
        <end position="183"/>
    </location>
</feature>
<dbReference type="OrthoDB" id="505634at2759"/>
<dbReference type="InterPro" id="IPR001944">
    <property type="entry name" value="Glycoside_Hdrlase_35"/>
</dbReference>
<dbReference type="RefSeq" id="XP_005645752.1">
    <property type="nucleotide sequence ID" value="XM_005645695.1"/>
</dbReference>
<dbReference type="EC" id="3.2.1.23" evidence="3"/>
<gene>
    <name evidence="9" type="ORF">COCSUDRAFT_57119</name>
</gene>
<dbReference type="SUPFAM" id="SSF49785">
    <property type="entry name" value="Galactose-binding domain-like"/>
    <property type="match status" value="1"/>
</dbReference>
<keyword evidence="10" id="KW-1185">Reference proteome</keyword>
<dbReference type="Gene3D" id="3.20.20.80">
    <property type="entry name" value="Glycosidases"/>
    <property type="match status" value="1"/>
</dbReference>
<keyword evidence="4" id="KW-0378">Hydrolase</keyword>
<dbReference type="AlphaFoldDB" id="I0YS39"/>
<dbReference type="InterPro" id="IPR048913">
    <property type="entry name" value="BetaGal_gal-bd"/>
</dbReference>
<dbReference type="eggNOG" id="KOG0496">
    <property type="taxonomic scope" value="Eukaryota"/>
</dbReference>